<dbReference type="NCBIfam" id="NF001299">
    <property type="entry name" value="PRK00241.1"/>
    <property type="match status" value="1"/>
</dbReference>
<dbReference type="Gene3D" id="3.90.79.20">
    <property type="match status" value="1"/>
</dbReference>
<dbReference type="InterPro" id="IPR015375">
    <property type="entry name" value="NADH_PPase-like_N"/>
</dbReference>
<dbReference type="SUPFAM" id="SSF55811">
    <property type="entry name" value="Nudix"/>
    <property type="match status" value="1"/>
</dbReference>
<evidence type="ECO:0000256" key="2">
    <source>
        <dbReference type="ARBA" id="ARBA00001947"/>
    </source>
</evidence>
<evidence type="ECO:0000259" key="11">
    <source>
        <dbReference type="PROSITE" id="PS51462"/>
    </source>
</evidence>
<dbReference type="AlphaFoldDB" id="A0A2T1AMQ5"/>
<dbReference type="CDD" id="cd03429">
    <property type="entry name" value="NUDIX_NADH_pyrophosphatase_Nudt13"/>
    <property type="match status" value="1"/>
</dbReference>
<keyword evidence="6 10" id="KW-0378">Hydrolase</keyword>
<dbReference type="GO" id="GO:0005829">
    <property type="term" value="C:cytosol"/>
    <property type="evidence" value="ECO:0007669"/>
    <property type="project" value="TreeGrafter"/>
</dbReference>
<dbReference type="Pfam" id="PF09297">
    <property type="entry name" value="Zn_ribbon_NUD"/>
    <property type="match status" value="1"/>
</dbReference>
<evidence type="ECO:0000256" key="8">
    <source>
        <dbReference type="ARBA" id="ARBA00023027"/>
    </source>
</evidence>
<dbReference type="InterPro" id="IPR050241">
    <property type="entry name" value="NAD-cap_RNA_hydrolase_NudC"/>
</dbReference>
<comment type="cofactor">
    <cofactor evidence="2">
        <name>Zn(2+)</name>
        <dbReference type="ChEBI" id="CHEBI:29105"/>
    </cofactor>
</comment>
<keyword evidence="7" id="KW-0460">Magnesium</keyword>
<dbReference type="OrthoDB" id="9791656at2"/>
<sequence>MKRAEQVTFGGSGLDRAAHLRTVPEELDRIWSTAEALVVLLWRGKPLCLHDTGQDHAAGLAFLPTSHPLVAQRRAEAIFLGRGAQAAGYFALDLGEWEPEETDLSTLDTFLDPSEQRHPDLPSTHVFAELRAVMTRLTPREAELAATAKALLGWHATHGFCACCGAASRIEQAGWQRRCPSCGAAHFPRTDPVVIMLITRGDRVLLGRSPGWPEGMYSLLAGFVEPGETLEAAVRREVLEESGIQVGDVGYLASQPWAFPMSLMFGCHGVALNDEIAIDPSEIEDAIWLTRQEVMDAIAGDHPKVRAPRKGAIAGFLLENWVADTLG</sequence>
<evidence type="ECO:0000256" key="9">
    <source>
        <dbReference type="ARBA" id="ARBA00023679"/>
    </source>
</evidence>
<proteinExistence type="inferred from homology"/>
<evidence type="ECO:0000256" key="5">
    <source>
        <dbReference type="ARBA" id="ARBA00022723"/>
    </source>
</evidence>
<dbReference type="EMBL" id="PVUF01000001">
    <property type="protein sequence ID" value="PRZ49906.1"/>
    <property type="molecule type" value="Genomic_DNA"/>
</dbReference>
<comment type="caution">
    <text evidence="12">The sequence shown here is derived from an EMBL/GenBank/DDBJ whole genome shotgun (WGS) entry which is preliminary data.</text>
</comment>
<keyword evidence="8" id="KW-0520">NAD</keyword>
<dbReference type="PRINTS" id="PR00502">
    <property type="entry name" value="NUDIXFAMILY"/>
</dbReference>
<reference evidence="12 13" key="1">
    <citation type="submission" date="2018-03" db="EMBL/GenBank/DDBJ databases">
        <title>Genomic Encyclopedia of Archaeal and Bacterial Type Strains, Phase II (KMG-II): from individual species to whole genera.</title>
        <authorList>
            <person name="Goeker M."/>
        </authorList>
    </citation>
    <scope>NUCLEOTIDE SEQUENCE [LARGE SCALE GENOMIC DNA]</scope>
    <source>
        <strain evidence="12 13">DSM 25328</strain>
    </source>
</reference>
<comment type="cofactor">
    <cofactor evidence="1">
        <name>Mg(2+)</name>
        <dbReference type="ChEBI" id="CHEBI:18420"/>
    </cofactor>
</comment>
<dbReference type="Pfam" id="PF00293">
    <property type="entry name" value="NUDIX"/>
    <property type="match status" value="1"/>
</dbReference>
<evidence type="ECO:0000256" key="3">
    <source>
        <dbReference type="ARBA" id="ARBA00009595"/>
    </source>
</evidence>
<evidence type="ECO:0000256" key="7">
    <source>
        <dbReference type="ARBA" id="ARBA00022842"/>
    </source>
</evidence>
<dbReference type="GO" id="GO:0046872">
    <property type="term" value="F:metal ion binding"/>
    <property type="evidence" value="ECO:0007669"/>
    <property type="project" value="UniProtKB-KW"/>
</dbReference>
<accession>A0A2T1AMQ5</accession>
<dbReference type="InterPro" id="IPR020084">
    <property type="entry name" value="NUDIX_hydrolase_CS"/>
</dbReference>
<dbReference type="PANTHER" id="PTHR42904:SF6">
    <property type="entry name" value="NAD-CAPPED RNA HYDROLASE NUDT12"/>
    <property type="match status" value="1"/>
</dbReference>
<dbReference type="InterPro" id="IPR015797">
    <property type="entry name" value="NUDIX_hydrolase-like_dom_sf"/>
</dbReference>
<dbReference type="InterPro" id="IPR015376">
    <property type="entry name" value="Znr_NADH_PPase"/>
</dbReference>
<evidence type="ECO:0000256" key="4">
    <source>
        <dbReference type="ARBA" id="ARBA00012381"/>
    </source>
</evidence>
<gene>
    <name evidence="12" type="ORF">CLV89_101122</name>
</gene>
<dbReference type="InterPro" id="IPR020476">
    <property type="entry name" value="Nudix_hydrolase"/>
</dbReference>
<dbReference type="PANTHER" id="PTHR42904">
    <property type="entry name" value="NUDIX HYDROLASE, NUDC SUBFAMILY"/>
    <property type="match status" value="1"/>
</dbReference>
<evidence type="ECO:0000256" key="10">
    <source>
        <dbReference type="RuleBase" id="RU003476"/>
    </source>
</evidence>
<protein>
    <recommendedName>
        <fullName evidence="4">NAD(+) diphosphatase</fullName>
        <ecNumber evidence="4">3.6.1.22</ecNumber>
    </recommendedName>
</protein>
<dbReference type="InterPro" id="IPR049734">
    <property type="entry name" value="NudC-like_C"/>
</dbReference>
<comment type="catalytic activity">
    <reaction evidence="9">
        <text>a 5'-end NAD(+)-phospho-ribonucleoside in mRNA + H2O = a 5'-end phospho-adenosine-phospho-ribonucleoside in mRNA + beta-nicotinamide D-ribonucleotide + 2 H(+)</text>
        <dbReference type="Rhea" id="RHEA:60876"/>
        <dbReference type="Rhea" id="RHEA-COMP:15698"/>
        <dbReference type="Rhea" id="RHEA-COMP:15719"/>
        <dbReference type="ChEBI" id="CHEBI:14649"/>
        <dbReference type="ChEBI" id="CHEBI:15377"/>
        <dbReference type="ChEBI" id="CHEBI:15378"/>
        <dbReference type="ChEBI" id="CHEBI:144029"/>
        <dbReference type="ChEBI" id="CHEBI:144051"/>
    </reaction>
    <physiologicalReaction direction="left-to-right" evidence="9">
        <dbReference type="Rhea" id="RHEA:60877"/>
    </physiologicalReaction>
</comment>
<dbReference type="Gene3D" id="3.90.79.10">
    <property type="entry name" value="Nucleoside Triphosphate Pyrophosphohydrolase"/>
    <property type="match status" value="1"/>
</dbReference>
<evidence type="ECO:0000256" key="6">
    <source>
        <dbReference type="ARBA" id="ARBA00022801"/>
    </source>
</evidence>
<name>A0A2T1AMQ5_TRISK</name>
<dbReference type="Proteomes" id="UP000237718">
    <property type="component" value="Unassembled WGS sequence"/>
</dbReference>
<dbReference type="GO" id="GO:0019677">
    <property type="term" value="P:NAD+ catabolic process"/>
    <property type="evidence" value="ECO:0007669"/>
    <property type="project" value="TreeGrafter"/>
</dbReference>
<dbReference type="GO" id="GO:0035529">
    <property type="term" value="F:NADH pyrophosphatase activity"/>
    <property type="evidence" value="ECO:0007669"/>
    <property type="project" value="TreeGrafter"/>
</dbReference>
<keyword evidence="5" id="KW-0479">Metal-binding</keyword>
<evidence type="ECO:0000313" key="12">
    <source>
        <dbReference type="EMBL" id="PRZ49906.1"/>
    </source>
</evidence>
<evidence type="ECO:0000256" key="1">
    <source>
        <dbReference type="ARBA" id="ARBA00001946"/>
    </source>
</evidence>
<dbReference type="EC" id="3.6.1.22" evidence="4"/>
<evidence type="ECO:0000313" key="13">
    <source>
        <dbReference type="Proteomes" id="UP000237718"/>
    </source>
</evidence>
<feature type="domain" description="Nudix hydrolase" evidence="11">
    <location>
        <begin position="188"/>
        <end position="312"/>
    </location>
</feature>
<dbReference type="Pfam" id="PF09296">
    <property type="entry name" value="NUDIX-like"/>
    <property type="match status" value="1"/>
</dbReference>
<dbReference type="PROSITE" id="PS00893">
    <property type="entry name" value="NUDIX_BOX"/>
    <property type="match status" value="1"/>
</dbReference>
<dbReference type="PROSITE" id="PS51462">
    <property type="entry name" value="NUDIX"/>
    <property type="match status" value="1"/>
</dbReference>
<comment type="similarity">
    <text evidence="3">Belongs to the Nudix hydrolase family. NudC subfamily.</text>
</comment>
<organism evidence="12 13">
    <name type="scientific">Tritonibacter scottomollicae</name>
    <name type="common">Epibacterium scottomollicae</name>
    <dbReference type="NCBI Taxonomy" id="483013"/>
    <lineage>
        <taxon>Bacteria</taxon>
        <taxon>Pseudomonadati</taxon>
        <taxon>Pseudomonadota</taxon>
        <taxon>Alphaproteobacteria</taxon>
        <taxon>Rhodobacterales</taxon>
        <taxon>Paracoccaceae</taxon>
        <taxon>Tritonibacter</taxon>
    </lineage>
</organism>
<dbReference type="RefSeq" id="WP_106161501.1">
    <property type="nucleotide sequence ID" value="NZ_PVUF01000001.1"/>
</dbReference>
<dbReference type="InterPro" id="IPR000086">
    <property type="entry name" value="NUDIX_hydrolase_dom"/>
</dbReference>
<dbReference type="GO" id="GO:0006742">
    <property type="term" value="P:NADP+ catabolic process"/>
    <property type="evidence" value="ECO:0007669"/>
    <property type="project" value="TreeGrafter"/>
</dbReference>